<dbReference type="AlphaFoldDB" id="A0A0A9BAT2"/>
<feature type="compositionally biased region" description="Basic residues" evidence="1">
    <location>
        <begin position="1"/>
        <end position="20"/>
    </location>
</feature>
<reference evidence="2" key="2">
    <citation type="journal article" date="2015" name="Data Brief">
        <title>Shoot transcriptome of the giant reed, Arundo donax.</title>
        <authorList>
            <person name="Barrero R.A."/>
            <person name="Guerrero F.D."/>
            <person name="Moolhuijzen P."/>
            <person name="Goolsby J.A."/>
            <person name="Tidwell J."/>
            <person name="Bellgard S.E."/>
            <person name="Bellgard M.I."/>
        </authorList>
    </citation>
    <scope>NUCLEOTIDE SEQUENCE</scope>
    <source>
        <tissue evidence="2">Shoot tissue taken approximately 20 cm above the soil surface</tissue>
    </source>
</reference>
<sequence>MRRNGGRQSKPRCPRSGRPRIHGEADAGMRALGRRAR</sequence>
<evidence type="ECO:0000313" key="2">
    <source>
        <dbReference type="EMBL" id="JAD60441.1"/>
    </source>
</evidence>
<dbReference type="EMBL" id="GBRH01237454">
    <property type="protein sequence ID" value="JAD60441.1"/>
    <property type="molecule type" value="Transcribed_RNA"/>
</dbReference>
<accession>A0A0A9BAT2</accession>
<name>A0A0A9BAT2_ARUDO</name>
<proteinExistence type="predicted"/>
<evidence type="ECO:0000256" key="1">
    <source>
        <dbReference type="SAM" id="MobiDB-lite"/>
    </source>
</evidence>
<feature type="region of interest" description="Disordered" evidence="1">
    <location>
        <begin position="1"/>
        <end position="37"/>
    </location>
</feature>
<reference evidence="2" key="1">
    <citation type="submission" date="2014-09" db="EMBL/GenBank/DDBJ databases">
        <authorList>
            <person name="Magalhaes I.L.F."/>
            <person name="Oliveira U."/>
            <person name="Santos F.R."/>
            <person name="Vidigal T.H.D.A."/>
            <person name="Brescovit A.D."/>
            <person name="Santos A.J."/>
        </authorList>
    </citation>
    <scope>NUCLEOTIDE SEQUENCE</scope>
    <source>
        <tissue evidence="2">Shoot tissue taken approximately 20 cm above the soil surface</tissue>
    </source>
</reference>
<protein>
    <submittedName>
        <fullName evidence="2">Uncharacterized protein</fullName>
    </submittedName>
</protein>
<organism evidence="2">
    <name type="scientific">Arundo donax</name>
    <name type="common">Giant reed</name>
    <name type="synonym">Donax arundinaceus</name>
    <dbReference type="NCBI Taxonomy" id="35708"/>
    <lineage>
        <taxon>Eukaryota</taxon>
        <taxon>Viridiplantae</taxon>
        <taxon>Streptophyta</taxon>
        <taxon>Embryophyta</taxon>
        <taxon>Tracheophyta</taxon>
        <taxon>Spermatophyta</taxon>
        <taxon>Magnoliopsida</taxon>
        <taxon>Liliopsida</taxon>
        <taxon>Poales</taxon>
        <taxon>Poaceae</taxon>
        <taxon>PACMAD clade</taxon>
        <taxon>Arundinoideae</taxon>
        <taxon>Arundineae</taxon>
        <taxon>Arundo</taxon>
    </lineage>
</organism>